<protein>
    <submittedName>
        <fullName evidence="1">Uncharacterized protein</fullName>
    </submittedName>
</protein>
<sequence length="334" mass="35658">MGNHLSAFRRLGPAPKLSTVAFLTRMSLFPSYRKNQFDELQQAGSALATKHAHTASSYHSFRTVSAVTAAHAWATAAPTPRPALSEYLAHYDVFARLAHLDAEHGTIERARVRGRQRAGLPLPQARGQAPDGDEVARVIAIVYGLDRDTDVVNPSLDPETVYAELQAKLVSALRQPASPAARVAAHAPIASVRSLVSAVVHLAKEASAQGRLVNLCNHATALSSTLAFLAVYEALWRTAIDAAPAQQRQAALCALSRGAVLDVLELDLGPWRAGGCRDAASWAGSVYLRSRASGLLHALGACACADGVDCRHFAPLGRQPSRRKTHRRNASAPL</sequence>
<name>A0AAF0YBQ6_9TREE</name>
<evidence type="ECO:0000313" key="2">
    <source>
        <dbReference type="Proteomes" id="UP000827549"/>
    </source>
</evidence>
<reference evidence="1" key="1">
    <citation type="submission" date="2023-10" db="EMBL/GenBank/DDBJ databases">
        <authorList>
            <person name="Noh H."/>
        </authorList>
    </citation>
    <scope>NUCLEOTIDE SEQUENCE</scope>
    <source>
        <strain evidence="1">DUCC4014</strain>
    </source>
</reference>
<dbReference type="AlphaFoldDB" id="A0AAF0YBQ6"/>
<proteinExistence type="predicted"/>
<keyword evidence="2" id="KW-1185">Reference proteome</keyword>
<accession>A0AAF0YBQ6</accession>
<dbReference type="RefSeq" id="XP_062629074.1">
    <property type="nucleotide sequence ID" value="XM_062773090.1"/>
</dbReference>
<dbReference type="EMBL" id="CP086717">
    <property type="protein sequence ID" value="WOO83042.1"/>
    <property type="molecule type" value="Genomic_DNA"/>
</dbReference>
<dbReference type="GeneID" id="87809743"/>
<organism evidence="1 2">
    <name type="scientific">Vanrija pseudolonga</name>
    <dbReference type="NCBI Taxonomy" id="143232"/>
    <lineage>
        <taxon>Eukaryota</taxon>
        <taxon>Fungi</taxon>
        <taxon>Dikarya</taxon>
        <taxon>Basidiomycota</taxon>
        <taxon>Agaricomycotina</taxon>
        <taxon>Tremellomycetes</taxon>
        <taxon>Trichosporonales</taxon>
        <taxon>Trichosporonaceae</taxon>
        <taxon>Vanrija</taxon>
    </lineage>
</organism>
<gene>
    <name evidence="1" type="ORF">LOC62_04G006521</name>
</gene>
<dbReference type="Proteomes" id="UP000827549">
    <property type="component" value="Chromosome 4"/>
</dbReference>
<evidence type="ECO:0000313" key="1">
    <source>
        <dbReference type="EMBL" id="WOO83042.1"/>
    </source>
</evidence>